<sequence>TMTIDNGRNLVEVHIRSGVYSSDSIFDYSSGYVATRLFSRHACFILKITKEDIPKLQEIGRTAFEKKTLREVYNRRNVWVQFQSAHSWFGDFKDWLRYGRSIERLCSGLPLYK</sequence>
<reference evidence="8 9" key="1">
    <citation type="submission" date="2019-09" db="EMBL/GenBank/DDBJ databases">
        <title>Bird 10,000 Genomes (B10K) Project - Family phase.</title>
        <authorList>
            <person name="Zhang G."/>
        </authorList>
    </citation>
    <scope>NUCLEOTIDE SEQUENCE [LARGE SCALE GENOMIC DNA]</scope>
    <source>
        <strain evidence="8">B10K-DU-011-20</strain>
        <tissue evidence="8">Muscle</tissue>
    </source>
</reference>
<evidence type="ECO:0000256" key="2">
    <source>
        <dbReference type="ARBA" id="ARBA00022525"/>
    </source>
</evidence>
<dbReference type="OrthoDB" id="5977941at2759"/>
<protein>
    <recommendedName>
        <fullName evidence="5">Gastrokine-2</fullName>
    </recommendedName>
    <alternativeName>
        <fullName evidence="6">Blottin</fullName>
    </alternativeName>
</protein>
<dbReference type="PROSITE" id="PS50869">
    <property type="entry name" value="BRICHOS"/>
    <property type="match status" value="1"/>
</dbReference>
<accession>A0A7L0FTB7</accession>
<dbReference type="SMART" id="SM01039">
    <property type="entry name" value="BRICHOS"/>
    <property type="match status" value="1"/>
</dbReference>
<evidence type="ECO:0000256" key="3">
    <source>
        <dbReference type="ARBA" id="ARBA00022729"/>
    </source>
</evidence>
<evidence type="ECO:0000256" key="5">
    <source>
        <dbReference type="ARBA" id="ARBA00070177"/>
    </source>
</evidence>
<evidence type="ECO:0000313" key="8">
    <source>
        <dbReference type="EMBL" id="NXJ98031.1"/>
    </source>
</evidence>
<dbReference type="Gene3D" id="3.30.390.150">
    <property type="match status" value="1"/>
</dbReference>
<dbReference type="FunFam" id="3.30.390.150:FF:000004">
    <property type="entry name" value="Gastrokine 2"/>
    <property type="match status" value="1"/>
</dbReference>
<gene>
    <name evidence="8" type="primary">Gkn2</name>
    <name evidence="8" type="ORF">CORCON_R07913</name>
</gene>
<evidence type="ECO:0000259" key="7">
    <source>
        <dbReference type="PROSITE" id="PS50869"/>
    </source>
</evidence>
<name>A0A7L0FTB7_CORCN</name>
<proteinExistence type="predicted"/>
<dbReference type="Pfam" id="PF04089">
    <property type="entry name" value="BRICHOS"/>
    <property type="match status" value="1"/>
</dbReference>
<dbReference type="PANTHER" id="PTHR16483">
    <property type="entry name" value="GASTROKINE 1"/>
    <property type="match status" value="1"/>
</dbReference>
<feature type="domain" description="BRICHOS" evidence="7">
    <location>
        <begin position="16"/>
        <end position="113"/>
    </location>
</feature>
<dbReference type="InterPro" id="IPR051772">
    <property type="entry name" value="Gastrokine"/>
</dbReference>
<evidence type="ECO:0000256" key="1">
    <source>
        <dbReference type="ARBA" id="ARBA00004613"/>
    </source>
</evidence>
<organism evidence="8 9">
    <name type="scientific">Corythaixoides concolor</name>
    <name type="common">Grey go-away-bird</name>
    <dbReference type="NCBI Taxonomy" id="103956"/>
    <lineage>
        <taxon>Eukaryota</taxon>
        <taxon>Metazoa</taxon>
        <taxon>Chordata</taxon>
        <taxon>Craniata</taxon>
        <taxon>Vertebrata</taxon>
        <taxon>Euteleostomi</taxon>
        <taxon>Archelosauria</taxon>
        <taxon>Archosauria</taxon>
        <taxon>Dinosauria</taxon>
        <taxon>Saurischia</taxon>
        <taxon>Theropoda</taxon>
        <taxon>Coelurosauria</taxon>
        <taxon>Aves</taxon>
        <taxon>Neognathae</taxon>
        <taxon>Neoaves</taxon>
        <taxon>Otidimorphae</taxon>
        <taxon>Musophagiformes</taxon>
        <taxon>Musophagidae</taxon>
        <taxon>Corythaixoides</taxon>
    </lineage>
</organism>
<dbReference type="InterPro" id="IPR007084">
    <property type="entry name" value="BRICHOS_dom"/>
</dbReference>
<keyword evidence="9" id="KW-1185">Reference proteome</keyword>
<dbReference type="AlphaFoldDB" id="A0A7L0FTB7"/>
<keyword evidence="3" id="KW-0732">Signal</keyword>
<keyword evidence="2" id="KW-0964">Secreted</keyword>
<evidence type="ECO:0000313" key="9">
    <source>
        <dbReference type="Proteomes" id="UP000526942"/>
    </source>
</evidence>
<comment type="caution">
    <text evidence="8">The sequence shown here is derived from an EMBL/GenBank/DDBJ whole genome shotgun (WGS) entry which is preliminary data.</text>
</comment>
<feature type="non-terminal residue" evidence="8">
    <location>
        <position position="113"/>
    </location>
</feature>
<keyword evidence="4" id="KW-1015">Disulfide bond</keyword>
<comment type="subcellular location">
    <subcellularLocation>
        <location evidence="1">Secreted</location>
    </subcellularLocation>
</comment>
<dbReference type="Proteomes" id="UP000526942">
    <property type="component" value="Unassembled WGS sequence"/>
</dbReference>
<dbReference type="EMBL" id="VXAM01000837">
    <property type="protein sequence ID" value="NXJ98031.1"/>
    <property type="molecule type" value="Genomic_DNA"/>
</dbReference>
<feature type="non-terminal residue" evidence="8">
    <location>
        <position position="1"/>
    </location>
</feature>
<evidence type="ECO:0000256" key="6">
    <source>
        <dbReference type="ARBA" id="ARBA00079996"/>
    </source>
</evidence>
<evidence type="ECO:0000256" key="4">
    <source>
        <dbReference type="ARBA" id="ARBA00023157"/>
    </source>
</evidence>
<dbReference type="GO" id="GO:0005576">
    <property type="term" value="C:extracellular region"/>
    <property type="evidence" value="ECO:0007669"/>
    <property type="project" value="UniProtKB-SubCell"/>
</dbReference>